<dbReference type="Proteomes" id="UP001152049">
    <property type="component" value="Unassembled WGS sequence"/>
</dbReference>
<sequence>MAGPRHIDQQRIVVRPSVWIRTTDEAIRNRSHWKKLERKIKDLGLNSVEYAAIYVEGGLRLATIHVPNLRGGLNFDHGFEFPDGNTLYAHVSMQPFNLSACGMVCLVTVKREDTILYQGMSRIGGVICCNDTTERGITSGHAMLYYFLQTNEQLSETTPENLGSDHSGFDSELSDEGGSDDEDDLVENHGSDGNIRECLGAFRVNEVDDWVPITPTGTIYFVDRATILAPNLVEVSSSSAEPIPRDFALVSSMDRWLGENSYLWHGTKRVIHHWFWDDELPKDRQRVLILFDAKQSPAPGFFIPSIIPLVIGGALFLTRKVCLDAPLSQGTSGSWVVDQETGGLCGSIIAVFDQEPYALMITSETLFLDIMRGSRGIVSIHLPRPKPDFLDEGIVIEPVDKGKAKVQEGHAYQPWLQTNLQLCAID</sequence>
<comment type="caution">
    <text evidence="2">The sequence shown here is derived from an EMBL/GenBank/DDBJ whole genome shotgun (WGS) entry which is preliminary data.</text>
</comment>
<dbReference type="AlphaFoldDB" id="A0A9W8VBR6"/>
<evidence type="ECO:0000313" key="2">
    <source>
        <dbReference type="EMBL" id="KAJ4253950.1"/>
    </source>
</evidence>
<proteinExistence type="predicted"/>
<organism evidence="2 3">
    <name type="scientific">Fusarium torreyae</name>
    <dbReference type="NCBI Taxonomy" id="1237075"/>
    <lineage>
        <taxon>Eukaryota</taxon>
        <taxon>Fungi</taxon>
        <taxon>Dikarya</taxon>
        <taxon>Ascomycota</taxon>
        <taxon>Pezizomycotina</taxon>
        <taxon>Sordariomycetes</taxon>
        <taxon>Hypocreomycetidae</taxon>
        <taxon>Hypocreales</taxon>
        <taxon>Nectriaceae</taxon>
        <taxon>Fusarium</taxon>
    </lineage>
</organism>
<reference evidence="2" key="1">
    <citation type="submission" date="2022-09" db="EMBL/GenBank/DDBJ databases">
        <title>Fusarium specimens isolated from Avocado Roots.</title>
        <authorList>
            <person name="Stajich J."/>
            <person name="Roper C."/>
            <person name="Heimlech-Rivalta G."/>
        </authorList>
    </citation>
    <scope>NUCLEOTIDE SEQUENCE</scope>
    <source>
        <strain evidence="2">CF00136</strain>
    </source>
</reference>
<feature type="compositionally biased region" description="Acidic residues" evidence="1">
    <location>
        <begin position="172"/>
        <end position="185"/>
    </location>
</feature>
<dbReference type="EMBL" id="JAOQAZ010000023">
    <property type="protein sequence ID" value="KAJ4253950.1"/>
    <property type="molecule type" value="Genomic_DNA"/>
</dbReference>
<dbReference type="OrthoDB" id="4395072at2759"/>
<feature type="region of interest" description="Disordered" evidence="1">
    <location>
        <begin position="156"/>
        <end position="185"/>
    </location>
</feature>
<protein>
    <submittedName>
        <fullName evidence="2">Uncharacterized protein</fullName>
    </submittedName>
</protein>
<accession>A0A9W8VBR6</accession>
<keyword evidence="3" id="KW-1185">Reference proteome</keyword>
<gene>
    <name evidence="2" type="ORF">NW762_010349</name>
</gene>
<name>A0A9W8VBR6_9HYPO</name>
<evidence type="ECO:0000256" key="1">
    <source>
        <dbReference type="SAM" id="MobiDB-lite"/>
    </source>
</evidence>
<evidence type="ECO:0000313" key="3">
    <source>
        <dbReference type="Proteomes" id="UP001152049"/>
    </source>
</evidence>